<accession>A8BD88</accession>
<comment type="similarity">
    <text evidence="2 5">Belongs to the UTP11 family.</text>
</comment>
<dbReference type="Proteomes" id="UP000001548">
    <property type="component" value="Unassembled WGS sequence"/>
</dbReference>
<keyword evidence="8" id="KW-1185">Reference proteome</keyword>
<dbReference type="KEGG" id="gla:GL50803_001894"/>
<dbReference type="RefSeq" id="XP_001707740.1">
    <property type="nucleotide sequence ID" value="XM_001707688.1"/>
</dbReference>
<keyword evidence="4 5" id="KW-0539">Nucleus</keyword>
<sequence length="227" mass="25987">MTSLKLRNFIKRIEKKERQTPASRAKKGHVERKKDYKVRAEQSHAKERLIKTLTQQAAQKNPDEFYHAMENARTHGGLLVSIPTSSPLEDPNDAIADVVLDATARKLRKEYEDIAMRIPGKGKTKHIVFCDDKRIDISRRETKVNTKSRLHGNARVDPDDLSSASTDNLNQDLTSITGKIEKVKQEQVRREAQRSACKTGPVYGNKDEIGLDSYGNKMYKLRQKRFR</sequence>
<gene>
    <name evidence="7" type="ORF">GL50803_001894</name>
</gene>
<reference evidence="7 8" key="1">
    <citation type="journal article" date="2007" name="Science">
        <title>Genomic minimalism in the early diverging intestinal parasite Giardia lamblia.</title>
        <authorList>
            <person name="Morrison H.G."/>
            <person name="McArthur A.G."/>
            <person name="Gillin F.D."/>
            <person name="Aley S.B."/>
            <person name="Adam R.D."/>
            <person name="Olsen G.J."/>
            <person name="Best A.A."/>
            <person name="Cande W.Z."/>
            <person name="Chen F."/>
            <person name="Cipriano M.J."/>
            <person name="Davids B.J."/>
            <person name="Dawson S.C."/>
            <person name="Elmendorf H.G."/>
            <person name="Hehl A.B."/>
            <person name="Holder M.E."/>
            <person name="Huse S.M."/>
            <person name="Kim U.U."/>
            <person name="Lasek-Nesselquist E."/>
            <person name="Manning G."/>
            <person name="Nigam A."/>
            <person name="Nixon J.E."/>
            <person name="Palm D."/>
            <person name="Passamaneck N.E."/>
            <person name="Prabhu A."/>
            <person name="Reich C.I."/>
            <person name="Reiner D.S."/>
            <person name="Samuelson J."/>
            <person name="Svard S.G."/>
            <person name="Sogin M.L."/>
        </authorList>
    </citation>
    <scope>NUCLEOTIDE SEQUENCE [LARGE SCALE GENOMIC DNA]</scope>
    <source>
        <strain evidence="7 8">WB C6</strain>
    </source>
</reference>
<dbReference type="GO" id="GO:0006364">
    <property type="term" value="P:rRNA processing"/>
    <property type="evidence" value="ECO:0007669"/>
    <property type="project" value="UniProtKB-KW"/>
</dbReference>
<feature type="compositionally biased region" description="Basic and acidic residues" evidence="6">
    <location>
        <begin position="32"/>
        <end position="46"/>
    </location>
</feature>
<comment type="subunit">
    <text evidence="5">Component of the ribosomal small subunit (SSU) processome.</text>
</comment>
<dbReference type="GeneID" id="5700647"/>
<evidence type="ECO:0000313" key="7">
    <source>
        <dbReference type="EMBL" id="KAE8304200.1"/>
    </source>
</evidence>
<organism evidence="7 8">
    <name type="scientific">Giardia intestinalis (strain ATCC 50803 / WB clone C6)</name>
    <name type="common">Giardia lamblia</name>
    <dbReference type="NCBI Taxonomy" id="184922"/>
    <lineage>
        <taxon>Eukaryota</taxon>
        <taxon>Metamonada</taxon>
        <taxon>Diplomonadida</taxon>
        <taxon>Hexamitidae</taxon>
        <taxon>Giardiinae</taxon>
        <taxon>Giardia</taxon>
    </lineage>
</organism>
<evidence type="ECO:0000256" key="2">
    <source>
        <dbReference type="ARBA" id="ARBA00008105"/>
    </source>
</evidence>
<comment type="caution">
    <text evidence="7">The sequence shown here is derived from an EMBL/GenBank/DDBJ whole genome shotgun (WGS) entry which is preliminary data.</text>
</comment>
<keyword evidence="3 5" id="KW-0698">rRNA processing</keyword>
<feature type="region of interest" description="Disordered" evidence="6">
    <location>
        <begin position="12"/>
        <end position="46"/>
    </location>
</feature>
<dbReference type="HOGENOM" id="CLU_1221639_0_0_1"/>
<comment type="function">
    <text evidence="5">Involved in nucleolar processing of pre-18S ribosomal RNA.</text>
</comment>
<evidence type="ECO:0000256" key="3">
    <source>
        <dbReference type="ARBA" id="ARBA00022552"/>
    </source>
</evidence>
<dbReference type="PANTHER" id="PTHR12838:SF0">
    <property type="entry name" value="U3 SMALL NUCLEOLAR RNA-ASSOCIATED PROTEIN 11-RELATED"/>
    <property type="match status" value="1"/>
</dbReference>
<evidence type="ECO:0000313" key="8">
    <source>
        <dbReference type="Proteomes" id="UP000001548"/>
    </source>
</evidence>
<name>A8BD88_GIAIC</name>
<evidence type="ECO:0000256" key="5">
    <source>
        <dbReference type="PIRNR" id="PIRNR015952"/>
    </source>
</evidence>
<dbReference type="Pfam" id="PF03998">
    <property type="entry name" value="Utp11"/>
    <property type="match status" value="1"/>
</dbReference>
<dbReference type="VEuPathDB" id="GiardiaDB:GL50803_1894"/>
<dbReference type="AlphaFoldDB" id="A8BD88"/>
<protein>
    <recommendedName>
        <fullName evidence="5">U3 small nucleolar RNA-associated protein 11</fullName>
        <shortName evidence="5">U3 snoRNA-associated protein 11</shortName>
    </recommendedName>
</protein>
<dbReference type="PIRSF" id="PIRSF015952">
    <property type="entry name" value="U3snoRNP11"/>
    <property type="match status" value="1"/>
</dbReference>
<dbReference type="GO" id="GO:0032040">
    <property type="term" value="C:small-subunit processome"/>
    <property type="evidence" value="ECO:0000318"/>
    <property type="project" value="GO_Central"/>
</dbReference>
<dbReference type="EMBL" id="AACB03000002">
    <property type="protein sequence ID" value="KAE8304200.1"/>
    <property type="molecule type" value="Genomic_DNA"/>
</dbReference>
<feature type="region of interest" description="Disordered" evidence="6">
    <location>
        <begin position="146"/>
        <end position="169"/>
    </location>
</feature>
<dbReference type="STRING" id="184922.A8BD88"/>
<dbReference type="OMA" id="FYHAMEN"/>
<dbReference type="GO" id="GO:0005730">
    <property type="term" value="C:nucleolus"/>
    <property type="evidence" value="ECO:0000318"/>
    <property type="project" value="GO_Central"/>
</dbReference>
<evidence type="ECO:0000256" key="6">
    <source>
        <dbReference type="SAM" id="MobiDB-lite"/>
    </source>
</evidence>
<evidence type="ECO:0000256" key="1">
    <source>
        <dbReference type="ARBA" id="ARBA00004604"/>
    </source>
</evidence>
<dbReference type="PANTHER" id="PTHR12838">
    <property type="entry name" value="U3 SMALL NUCLEOLAR RNA-ASSOCIATED PROTEIN 11"/>
    <property type="match status" value="1"/>
</dbReference>
<comment type="subcellular location">
    <subcellularLocation>
        <location evidence="1 5">Nucleus</location>
        <location evidence="1 5">Nucleolus</location>
    </subcellularLocation>
</comment>
<dbReference type="InterPro" id="IPR007144">
    <property type="entry name" value="SSU_processome_Utp11"/>
</dbReference>
<evidence type="ECO:0000256" key="4">
    <source>
        <dbReference type="ARBA" id="ARBA00023242"/>
    </source>
</evidence>
<proteinExistence type="inferred from homology"/>